<dbReference type="SUPFAM" id="SSF55729">
    <property type="entry name" value="Acyl-CoA N-acyltransferases (Nat)"/>
    <property type="match status" value="1"/>
</dbReference>
<protein>
    <recommendedName>
        <fullName evidence="1">N-acetyltransferase domain-containing protein</fullName>
    </recommendedName>
</protein>
<accession>A0A9P9ILC8</accession>
<dbReference type="Pfam" id="PF13508">
    <property type="entry name" value="Acetyltransf_7"/>
    <property type="match status" value="1"/>
</dbReference>
<dbReference type="PANTHER" id="PTHR42791:SF14">
    <property type="entry name" value="N-ACETYLTRANSFERASE DOMAIN-CONTAINING PROTEIN"/>
    <property type="match status" value="1"/>
</dbReference>
<dbReference type="OrthoDB" id="4738875at2759"/>
<reference evidence="2" key="1">
    <citation type="journal article" date="2021" name="Nat. Commun.">
        <title>Genetic determinants of endophytism in the Arabidopsis root mycobiome.</title>
        <authorList>
            <person name="Mesny F."/>
            <person name="Miyauchi S."/>
            <person name="Thiergart T."/>
            <person name="Pickel B."/>
            <person name="Atanasova L."/>
            <person name="Karlsson M."/>
            <person name="Huettel B."/>
            <person name="Barry K.W."/>
            <person name="Haridas S."/>
            <person name="Chen C."/>
            <person name="Bauer D."/>
            <person name="Andreopoulos W."/>
            <person name="Pangilinan J."/>
            <person name="LaButti K."/>
            <person name="Riley R."/>
            <person name="Lipzen A."/>
            <person name="Clum A."/>
            <person name="Drula E."/>
            <person name="Henrissat B."/>
            <person name="Kohler A."/>
            <person name="Grigoriev I.V."/>
            <person name="Martin F.M."/>
            <person name="Hacquard S."/>
        </authorList>
    </citation>
    <scope>NUCLEOTIDE SEQUENCE</scope>
    <source>
        <strain evidence="2">MPI-CAGE-CH-0243</strain>
    </source>
</reference>
<dbReference type="InterPro" id="IPR016181">
    <property type="entry name" value="Acyl_CoA_acyltransferase"/>
</dbReference>
<dbReference type="AlphaFoldDB" id="A0A9P9ILC8"/>
<dbReference type="InterPro" id="IPR052523">
    <property type="entry name" value="Trichothecene_AcTrans"/>
</dbReference>
<keyword evidence="3" id="KW-1185">Reference proteome</keyword>
<evidence type="ECO:0000313" key="3">
    <source>
        <dbReference type="Proteomes" id="UP000700596"/>
    </source>
</evidence>
<comment type="caution">
    <text evidence="2">The sequence shown here is derived from an EMBL/GenBank/DDBJ whole genome shotgun (WGS) entry which is preliminary data.</text>
</comment>
<dbReference type="PROSITE" id="PS51186">
    <property type="entry name" value="GNAT"/>
    <property type="match status" value="1"/>
</dbReference>
<dbReference type="GO" id="GO:0016747">
    <property type="term" value="F:acyltransferase activity, transferring groups other than amino-acyl groups"/>
    <property type="evidence" value="ECO:0007669"/>
    <property type="project" value="InterPro"/>
</dbReference>
<dbReference type="Proteomes" id="UP000700596">
    <property type="component" value="Unassembled WGS sequence"/>
</dbReference>
<evidence type="ECO:0000259" key="1">
    <source>
        <dbReference type="PROSITE" id="PS51186"/>
    </source>
</evidence>
<dbReference type="Gene3D" id="3.40.630.30">
    <property type="match status" value="1"/>
</dbReference>
<proteinExistence type="predicted"/>
<gene>
    <name evidence="2" type="ORF">B0J11DRAFT_579045</name>
</gene>
<organism evidence="2 3">
    <name type="scientific">Dendryphion nanum</name>
    <dbReference type="NCBI Taxonomy" id="256645"/>
    <lineage>
        <taxon>Eukaryota</taxon>
        <taxon>Fungi</taxon>
        <taxon>Dikarya</taxon>
        <taxon>Ascomycota</taxon>
        <taxon>Pezizomycotina</taxon>
        <taxon>Dothideomycetes</taxon>
        <taxon>Pleosporomycetidae</taxon>
        <taxon>Pleosporales</taxon>
        <taxon>Torulaceae</taxon>
        <taxon>Dendryphion</taxon>
    </lineage>
</organism>
<name>A0A9P9ILC8_9PLEO</name>
<evidence type="ECO:0000313" key="2">
    <source>
        <dbReference type="EMBL" id="KAH7126603.1"/>
    </source>
</evidence>
<feature type="domain" description="N-acetyltransferase" evidence="1">
    <location>
        <begin position="93"/>
        <end position="222"/>
    </location>
</feature>
<dbReference type="EMBL" id="JAGMWT010000006">
    <property type="protein sequence ID" value="KAH7126603.1"/>
    <property type="molecule type" value="Genomic_DNA"/>
</dbReference>
<sequence length="233" mass="26546">MPLSVSFCVDEDSARLFEIISLAFGHEHAYVEALWPNHDTPAGREAGAERLLFAKQNQPWAKFLKVVDTNEDTGKEEIAGFMKWDVYAQEDGSGIVPEVPVHMPEQYYENQDANDYADYIWNEFTRRRWDAVRKTGGRIVSLDIAAVDPKYQRRGVGKMLMQYGVDVADKLGVESVVEASRRGRFLYQNFGFTILEDVTITNPPKQKGQQEQFIHWMHRPAKASTKTVDSTAP</sequence>
<dbReference type="CDD" id="cd04301">
    <property type="entry name" value="NAT_SF"/>
    <property type="match status" value="1"/>
</dbReference>
<dbReference type="PANTHER" id="PTHR42791">
    <property type="entry name" value="GNAT FAMILY ACETYLTRANSFERASE"/>
    <property type="match status" value="1"/>
</dbReference>
<dbReference type="InterPro" id="IPR000182">
    <property type="entry name" value="GNAT_dom"/>
</dbReference>